<evidence type="ECO:0000256" key="3">
    <source>
        <dbReference type="ARBA" id="ARBA00022989"/>
    </source>
</evidence>
<evidence type="ECO:0000313" key="8">
    <source>
        <dbReference type="EMBL" id="GLR26022.1"/>
    </source>
</evidence>
<organism evidence="8 9">
    <name type="scientific">Limnobacter litoralis</name>
    <dbReference type="NCBI Taxonomy" id="481366"/>
    <lineage>
        <taxon>Bacteria</taxon>
        <taxon>Pseudomonadati</taxon>
        <taxon>Pseudomonadota</taxon>
        <taxon>Betaproteobacteria</taxon>
        <taxon>Burkholderiales</taxon>
        <taxon>Burkholderiaceae</taxon>
        <taxon>Limnobacter</taxon>
    </lineage>
</organism>
<evidence type="ECO:0000313" key="9">
    <source>
        <dbReference type="Proteomes" id="UP001156664"/>
    </source>
</evidence>
<evidence type="ECO:0000259" key="7">
    <source>
        <dbReference type="Pfam" id="PF06305"/>
    </source>
</evidence>
<feature type="transmembrane region" description="Helical" evidence="6">
    <location>
        <begin position="39"/>
        <end position="60"/>
    </location>
</feature>
<proteinExistence type="predicted"/>
<feature type="compositionally biased region" description="Polar residues" evidence="5">
    <location>
        <begin position="84"/>
        <end position="94"/>
    </location>
</feature>
<sequence length="114" mass="12200">MKILSWCIRIALFLLVLVFSVRNTELVTVNWAPGLATQAPLVLALLGAFLLGAVFAWLMLLPSWWKAKRNATVANKALAKAEKSVSSNPSQTPVQAGAPDENLLALPIGPTHGV</sequence>
<reference evidence="9" key="1">
    <citation type="journal article" date="2019" name="Int. J. Syst. Evol. Microbiol.">
        <title>The Global Catalogue of Microorganisms (GCM) 10K type strain sequencing project: providing services to taxonomists for standard genome sequencing and annotation.</title>
        <authorList>
            <consortium name="The Broad Institute Genomics Platform"/>
            <consortium name="The Broad Institute Genome Sequencing Center for Infectious Disease"/>
            <person name="Wu L."/>
            <person name="Ma J."/>
        </authorList>
    </citation>
    <scope>NUCLEOTIDE SEQUENCE [LARGE SCALE GENOMIC DNA]</scope>
    <source>
        <strain evidence="9">NBRC 105857</strain>
    </source>
</reference>
<comment type="caution">
    <text evidence="8">The sequence shown here is derived from an EMBL/GenBank/DDBJ whole genome shotgun (WGS) entry which is preliminary data.</text>
</comment>
<dbReference type="Pfam" id="PF06305">
    <property type="entry name" value="LapA_dom"/>
    <property type="match status" value="1"/>
</dbReference>
<keyword evidence="3 6" id="KW-1133">Transmembrane helix</keyword>
<keyword evidence="1" id="KW-1003">Cell membrane</keyword>
<name>A0ABQ5YPH2_9BURK</name>
<feature type="domain" description="Lipopolysaccharide assembly protein A" evidence="7">
    <location>
        <begin position="23"/>
        <end position="85"/>
    </location>
</feature>
<dbReference type="Proteomes" id="UP001156664">
    <property type="component" value="Unassembled WGS sequence"/>
</dbReference>
<accession>A0ABQ5YPH2</accession>
<evidence type="ECO:0000256" key="2">
    <source>
        <dbReference type="ARBA" id="ARBA00022692"/>
    </source>
</evidence>
<keyword evidence="4 6" id="KW-0472">Membrane</keyword>
<evidence type="ECO:0000256" key="5">
    <source>
        <dbReference type="SAM" id="MobiDB-lite"/>
    </source>
</evidence>
<gene>
    <name evidence="8" type="ORF">GCM10007875_11100</name>
</gene>
<dbReference type="InterPro" id="IPR010445">
    <property type="entry name" value="LapA_dom"/>
</dbReference>
<protein>
    <recommendedName>
        <fullName evidence="7">Lipopolysaccharide assembly protein A domain-containing protein</fullName>
    </recommendedName>
</protein>
<evidence type="ECO:0000256" key="6">
    <source>
        <dbReference type="SAM" id="Phobius"/>
    </source>
</evidence>
<feature type="region of interest" description="Disordered" evidence="5">
    <location>
        <begin position="82"/>
        <end position="114"/>
    </location>
</feature>
<dbReference type="RefSeq" id="WP_284280485.1">
    <property type="nucleotide sequence ID" value="NZ_BSOJ01000010.1"/>
</dbReference>
<dbReference type="EMBL" id="BSOJ01000010">
    <property type="protein sequence ID" value="GLR26022.1"/>
    <property type="molecule type" value="Genomic_DNA"/>
</dbReference>
<evidence type="ECO:0000256" key="4">
    <source>
        <dbReference type="ARBA" id="ARBA00023136"/>
    </source>
</evidence>
<keyword evidence="2 6" id="KW-0812">Transmembrane</keyword>
<keyword evidence="9" id="KW-1185">Reference proteome</keyword>
<evidence type="ECO:0000256" key="1">
    <source>
        <dbReference type="ARBA" id="ARBA00022475"/>
    </source>
</evidence>